<dbReference type="GO" id="GO:0006606">
    <property type="term" value="P:protein import into nucleus"/>
    <property type="evidence" value="ECO:0007669"/>
    <property type="project" value="TreeGrafter"/>
</dbReference>
<feature type="domain" description="Nucleoporin NSP1-like C-terminal" evidence="11">
    <location>
        <begin position="928"/>
        <end position="1021"/>
    </location>
</feature>
<evidence type="ECO:0000256" key="2">
    <source>
        <dbReference type="ARBA" id="ARBA00005911"/>
    </source>
</evidence>
<feature type="compositionally biased region" description="Polar residues" evidence="10">
    <location>
        <begin position="856"/>
        <end position="867"/>
    </location>
</feature>
<keyword evidence="6" id="KW-0811">Translocation</keyword>
<proteinExistence type="inferred from homology"/>
<accession>A0A976SLC3</accession>
<feature type="region of interest" description="Disordered" evidence="10">
    <location>
        <begin position="314"/>
        <end position="334"/>
    </location>
</feature>
<sequence>MSSSGEKDNNSDENNTNKPVSNIFGSSTKSSISNLFTAQGNTSDSFNDPSSSHVNFGESPPVSSLFDKKPVEGDLNGEKPSGFSFSENLKSSDSAPKNIFTEMPPSSPGEKKDGVVLVTLSERIDPSMYKPVDETSTSNVLNADNEQKSDDSHKPTDELPNNAGLFTEAPRDESRLALNSTQCNEPVTKEDDSKVATDVNSTQGHDYTQNQQLTSLDNDLLTSPFGTSGLLPSQPFSTAKTFDLIENEHTSKMTEPSVSSNAASLTESINGQGSLFGDVSRPSELSTEDLKSKVESSVFGSLNSTQKQTNLFGSTSPSNLFGNQETTNKSASNDTNACFQKFGSSTEVKSEPSLSDILSKPGTAGTSSNLFGSATSSATNLFGSTSTNVFGSAAGTSTVSSSSIFGSSDTPVKSSLFGNIDTSSATTVFGQASSATVTGTSDTTAVPTVASETSGTAASALLSSITNLFGTTDKKETSTVGNLFGTTDTTGTGAGTSSTNLFGSSTSGLTSGGTTSSGNLFGTSSSTPGATTNLLGKPSVASDTPAATGNLFGTTDPSASTTNLFGTTTDKSSTSNLFGTTSDASSTSNLFGKTDTSGTSNLFGTTDTSSTSNLLSQTTATGAMGASTSGVKSTATVAACTSNLFGTTGTSSSASNLFGTTDSASTSNLFGTTTSTSSSNLFGTTEATTSATTSSLFGTTDATSSSNLFGTPDAATSTATSNLFGTSATATDKSASTSNLFGTTDAVGSSTSNLFGTTDTSSTSNLFGTTTDTSSTSNLFGTADTSSASNLFATTDTSSTSNLFGTTTTTTMDKPSTSDLFKTTQAPASTTSVGTSGASLVTQSTFNGLGSSATEAGNQLTSSSGLLSNDKKTESLVDSTTVEQSKPRVTFNLPSDDAKKDGMQKTDVVKQVDTQASMPSFTEPEQLTIGNLLDNWERKISEKVRTFNSFADRVATIDQQIVLQCNNINGLINMHKELLEKHQKMENLMRVIEEEQKMALSVLDNMEKILSGKLESLNRRSSNYNVTQAITRNLQELTDQLASTTKATENIAQVCQPEPIFTIAKILSFHQISLIDLEKQCDEIDGRIRSMQRRV</sequence>
<evidence type="ECO:0000256" key="4">
    <source>
        <dbReference type="ARBA" id="ARBA00022816"/>
    </source>
</evidence>
<evidence type="ECO:0000256" key="1">
    <source>
        <dbReference type="ARBA" id="ARBA00004567"/>
    </source>
</evidence>
<dbReference type="EMBL" id="CP056068">
    <property type="protein sequence ID" value="UVC54639.1"/>
    <property type="molecule type" value="Genomic_DNA"/>
</dbReference>
<feature type="region of interest" description="Disordered" evidence="10">
    <location>
        <begin position="1"/>
        <end position="209"/>
    </location>
</feature>
<gene>
    <name evidence="12" type="ORF">MACJ_003604</name>
</gene>
<dbReference type="GO" id="GO:0051028">
    <property type="term" value="P:mRNA transport"/>
    <property type="evidence" value="ECO:0007669"/>
    <property type="project" value="UniProtKB-KW"/>
</dbReference>
<name>A0A976SLC3_THEOR</name>
<dbReference type="Proteomes" id="UP000244803">
    <property type="component" value="Chromosome 2"/>
</dbReference>
<dbReference type="GO" id="GO:0017056">
    <property type="term" value="F:structural constituent of nuclear pore"/>
    <property type="evidence" value="ECO:0007669"/>
    <property type="project" value="InterPro"/>
</dbReference>
<dbReference type="PANTHER" id="PTHR12084:SF0">
    <property type="entry name" value="NUCLEAR PORE GLYCOPROTEIN P62"/>
    <property type="match status" value="1"/>
</dbReference>
<feature type="compositionally biased region" description="Polar residues" evidence="10">
    <location>
        <begin position="198"/>
        <end position="209"/>
    </location>
</feature>
<evidence type="ECO:0000256" key="9">
    <source>
        <dbReference type="SAM" id="Coils"/>
    </source>
</evidence>
<evidence type="ECO:0000256" key="6">
    <source>
        <dbReference type="ARBA" id="ARBA00023010"/>
    </source>
</evidence>
<organism evidence="12 13">
    <name type="scientific">Theileria orientalis</name>
    <dbReference type="NCBI Taxonomy" id="68886"/>
    <lineage>
        <taxon>Eukaryota</taxon>
        <taxon>Sar</taxon>
        <taxon>Alveolata</taxon>
        <taxon>Apicomplexa</taxon>
        <taxon>Aconoidasida</taxon>
        <taxon>Piroplasmida</taxon>
        <taxon>Theileriidae</taxon>
        <taxon>Theileria</taxon>
    </lineage>
</organism>
<dbReference type="InterPro" id="IPR026010">
    <property type="entry name" value="NSP1/NUP62"/>
</dbReference>
<dbReference type="Pfam" id="PF13634">
    <property type="entry name" value="Nucleoporin_FG"/>
    <property type="match status" value="4"/>
</dbReference>
<feature type="compositionally biased region" description="Basic and acidic residues" evidence="10">
    <location>
        <begin position="1"/>
        <end position="10"/>
    </location>
</feature>
<feature type="compositionally biased region" description="Low complexity" evidence="10">
    <location>
        <begin position="806"/>
        <end position="818"/>
    </location>
</feature>
<evidence type="ECO:0000256" key="5">
    <source>
        <dbReference type="ARBA" id="ARBA00022927"/>
    </source>
</evidence>
<keyword evidence="4" id="KW-0509">mRNA transport</keyword>
<reference evidence="12" key="1">
    <citation type="submission" date="2022-07" db="EMBL/GenBank/DDBJ databases">
        <title>Evaluation of T. orientalis genome assembly methods using nanopore sequencing and analysis of variation between genomes.</title>
        <authorList>
            <person name="Yam J."/>
            <person name="Micallef M.L."/>
            <person name="Liu M."/>
            <person name="Djordjevic S.P."/>
            <person name="Bogema D.R."/>
            <person name="Jenkins C."/>
        </authorList>
    </citation>
    <scope>NUCLEOTIDE SEQUENCE</scope>
    <source>
        <strain evidence="12">Fish Creek</strain>
    </source>
</reference>
<evidence type="ECO:0000313" key="13">
    <source>
        <dbReference type="Proteomes" id="UP000244803"/>
    </source>
</evidence>
<evidence type="ECO:0000256" key="7">
    <source>
        <dbReference type="ARBA" id="ARBA00023132"/>
    </source>
</evidence>
<evidence type="ECO:0000256" key="10">
    <source>
        <dbReference type="SAM" id="MobiDB-lite"/>
    </source>
</evidence>
<dbReference type="InterPro" id="IPR025574">
    <property type="entry name" value="Nucleoporin_FG_rpt"/>
</dbReference>
<feature type="region of interest" description="Disordered" evidence="10">
    <location>
        <begin position="806"/>
        <end position="836"/>
    </location>
</feature>
<keyword evidence="9" id="KW-0175">Coiled coil</keyword>
<feature type="compositionally biased region" description="Basic and acidic residues" evidence="10">
    <location>
        <begin position="145"/>
        <end position="157"/>
    </location>
</feature>
<keyword evidence="5" id="KW-0653">Protein transport</keyword>
<dbReference type="InterPro" id="IPR007758">
    <property type="entry name" value="Nucleoporin_NSP1_C"/>
</dbReference>
<dbReference type="PANTHER" id="PTHR12084">
    <property type="entry name" value="NUCLEAR PORE GLYCOPROTEIN P62-RELATED"/>
    <property type="match status" value="1"/>
</dbReference>
<feature type="compositionally biased region" description="Polar residues" evidence="10">
    <location>
        <begin position="83"/>
        <end position="95"/>
    </location>
</feature>
<evidence type="ECO:0000256" key="8">
    <source>
        <dbReference type="ARBA" id="ARBA00023242"/>
    </source>
</evidence>
<feature type="compositionally biased region" description="Polar residues" evidence="10">
    <location>
        <begin position="12"/>
        <end position="54"/>
    </location>
</feature>
<dbReference type="GO" id="GO:0006405">
    <property type="term" value="P:RNA export from nucleus"/>
    <property type="evidence" value="ECO:0007669"/>
    <property type="project" value="TreeGrafter"/>
</dbReference>
<dbReference type="Pfam" id="PF05064">
    <property type="entry name" value="Nsp1_C"/>
    <property type="match status" value="1"/>
</dbReference>
<evidence type="ECO:0000259" key="11">
    <source>
        <dbReference type="Pfam" id="PF05064"/>
    </source>
</evidence>
<protein>
    <recommendedName>
        <fullName evidence="11">Nucleoporin NSP1-like C-terminal domain-containing protein</fullName>
    </recommendedName>
</protein>
<keyword evidence="3" id="KW-0813">Transport</keyword>
<dbReference type="AlphaFoldDB" id="A0A976SLC3"/>
<feature type="coiled-coil region" evidence="9">
    <location>
        <begin position="968"/>
        <end position="995"/>
    </location>
</feature>
<keyword evidence="7" id="KW-0906">Nuclear pore complex</keyword>
<comment type="subcellular location">
    <subcellularLocation>
        <location evidence="1">Nucleus</location>
        <location evidence="1">Nuclear pore complex</location>
    </subcellularLocation>
</comment>
<comment type="similarity">
    <text evidence="2">Belongs to the nucleoporin NSP1/NUP62 family.</text>
</comment>
<dbReference type="GO" id="GO:0044613">
    <property type="term" value="C:nuclear pore central transport channel"/>
    <property type="evidence" value="ECO:0007669"/>
    <property type="project" value="TreeGrafter"/>
</dbReference>
<evidence type="ECO:0000313" key="12">
    <source>
        <dbReference type="EMBL" id="UVC54639.1"/>
    </source>
</evidence>
<feature type="compositionally biased region" description="Polar residues" evidence="10">
    <location>
        <begin position="134"/>
        <end position="144"/>
    </location>
</feature>
<dbReference type="GO" id="GO:0005543">
    <property type="term" value="F:phospholipid binding"/>
    <property type="evidence" value="ECO:0007669"/>
    <property type="project" value="TreeGrafter"/>
</dbReference>
<feature type="region of interest" description="Disordered" evidence="10">
    <location>
        <begin position="856"/>
        <end position="904"/>
    </location>
</feature>
<keyword evidence="8" id="KW-0539">Nucleus</keyword>
<evidence type="ECO:0000256" key="3">
    <source>
        <dbReference type="ARBA" id="ARBA00022448"/>
    </source>
</evidence>